<proteinExistence type="predicted"/>
<keyword evidence="2" id="KW-0812">Transmembrane</keyword>
<evidence type="ECO:0000256" key="1">
    <source>
        <dbReference type="SAM" id="MobiDB-lite"/>
    </source>
</evidence>
<dbReference type="HOGENOM" id="CLU_878102_0_0_1"/>
<keyword evidence="4" id="KW-1185">Reference proteome</keyword>
<name>D7KJE7_ARALL</name>
<evidence type="ECO:0000313" key="3">
    <source>
        <dbReference type="EMBL" id="EFH70069.1"/>
    </source>
</evidence>
<feature type="transmembrane region" description="Helical" evidence="2">
    <location>
        <begin position="12"/>
        <end position="33"/>
    </location>
</feature>
<accession>D7KJE7</accession>
<reference evidence="4" key="1">
    <citation type="journal article" date="2011" name="Nat. Genet.">
        <title>The Arabidopsis lyrata genome sequence and the basis of rapid genome size change.</title>
        <authorList>
            <person name="Hu T.T."/>
            <person name="Pattyn P."/>
            <person name="Bakker E.G."/>
            <person name="Cao J."/>
            <person name="Cheng J.-F."/>
            <person name="Clark R.M."/>
            <person name="Fahlgren N."/>
            <person name="Fawcett J.A."/>
            <person name="Grimwood J."/>
            <person name="Gundlach H."/>
            <person name="Haberer G."/>
            <person name="Hollister J.D."/>
            <person name="Ossowski S."/>
            <person name="Ottilar R.P."/>
            <person name="Salamov A.A."/>
            <person name="Schneeberger K."/>
            <person name="Spannagl M."/>
            <person name="Wang X."/>
            <person name="Yang L."/>
            <person name="Nasrallah M.E."/>
            <person name="Bergelson J."/>
            <person name="Carrington J.C."/>
            <person name="Gaut B.S."/>
            <person name="Schmutz J."/>
            <person name="Mayer K.F.X."/>
            <person name="Van de Peer Y."/>
            <person name="Grigoriev I.V."/>
            <person name="Nordborg M."/>
            <person name="Weigel D."/>
            <person name="Guo Y.-L."/>
        </authorList>
    </citation>
    <scope>NUCLEOTIDE SEQUENCE [LARGE SCALE GENOMIC DNA]</scope>
    <source>
        <strain evidence="4">cv. MN47</strain>
    </source>
</reference>
<feature type="region of interest" description="Disordered" evidence="1">
    <location>
        <begin position="290"/>
        <end position="317"/>
    </location>
</feature>
<sequence>MSQAIENQGVLGFFGIFIEWFDGIFIFGIRLVLRNILVVKAGCQWVRGDSISWGKQEYGCEEANDRSGRVKLCIGGQWRREVKIVSGKMESRSARYGVVSWILIRGTRRGVKEIRSVHGSFSKWSQWWVGDSIWVVSGELLNGGVLVLILILEYECELKELRCLRGEVLSRDRWWLVWGRILKLDCVLKEIKSIQADALYGYGDEKDGDKEVDSRVLHPIMRSSFVSIMFCFRFGSSRVILRVISNGYVSGFEVEAFNGGLQCFETEDQALFFNWKIWVTRLQNLGDYGNEDHKPTHHGTVKGFTGGRNPPKHKVYK</sequence>
<evidence type="ECO:0000256" key="2">
    <source>
        <dbReference type="SAM" id="Phobius"/>
    </source>
</evidence>
<organism evidence="4">
    <name type="scientific">Arabidopsis lyrata subsp. lyrata</name>
    <name type="common">Lyre-leaved rock-cress</name>
    <dbReference type="NCBI Taxonomy" id="81972"/>
    <lineage>
        <taxon>Eukaryota</taxon>
        <taxon>Viridiplantae</taxon>
        <taxon>Streptophyta</taxon>
        <taxon>Embryophyta</taxon>
        <taxon>Tracheophyta</taxon>
        <taxon>Spermatophyta</taxon>
        <taxon>Magnoliopsida</taxon>
        <taxon>eudicotyledons</taxon>
        <taxon>Gunneridae</taxon>
        <taxon>Pentapetalae</taxon>
        <taxon>rosids</taxon>
        <taxon>malvids</taxon>
        <taxon>Brassicales</taxon>
        <taxon>Brassicaceae</taxon>
        <taxon>Camelineae</taxon>
        <taxon>Arabidopsis</taxon>
    </lineage>
</organism>
<protein>
    <submittedName>
        <fullName evidence="3">Predicted protein</fullName>
    </submittedName>
</protein>
<dbReference type="EMBL" id="GL348713">
    <property type="protein sequence ID" value="EFH70069.1"/>
    <property type="molecule type" value="Genomic_DNA"/>
</dbReference>
<gene>
    <name evidence="3" type="ORF">ARALYDRAFT_681171</name>
</gene>
<evidence type="ECO:0000313" key="4">
    <source>
        <dbReference type="Proteomes" id="UP000008694"/>
    </source>
</evidence>
<dbReference type="AlphaFoldDB" id="D7KJE7"/>
<keyword evidence="2" id="KW-1133">Transmembrane helix</keyword>
<keyword evidence="2" id="KW-0472">Membrane</keyword>
<dbReference type="Proteomes" id="UP000008694">
    <property type="component" value="Unassembled WGS sequence"/>
</dbReference>
<dbReference type="Gramene" id="Al_scaffold_0001_3494">
    <property type="protein sequence ID" value="Al_scaffold_0001_3494"/>
    <property type="gene ID" value="Al_scaffold_0001_3494"/>
</dbReference>